<feature type="coiled-coil region" evidence="1">
    <location>
        <begin position="17"/>
        <end position="131"/>
    </location>
</feature>
<protein>
    <submittedName>
        <fullName evidence="2">Uncharacterized protein</fullName>
    </submittedName>
</protein>
<dbReference type="RefSeq" id="WP_003358043.1">
    <property type="nucleotide sequence ID" value="NZ_CP013850.1"/>
</dbReference>
<name>A0A0A2HES1_CLOBO</name>
<dbReference type="EMBL" id="CP069280">
    <property type="protein sequence ID" value="QRI52987.1"/>
    <property type="molecule type" value="Genomic_DNA"/>
</dbReference>
<evidence type="ECO:0000313" key="2">
    <source>
        <dbReference type="EMBL" id="NEZ90996.1"/>
    </source>
</evidence>
<dbReference type="AlphaFoldDB" id="A0A0A2HES1"/>
<reference evidence="3 5" key="1">
    <citation type="journal article" date="2014" name="J. Infect. Dis.">
        <title>Molecular characterization of a novel botulinum neurotoxin type H gene.</title>
        <authorList>
            <person name="Dover N."/>
            <person name="Barash J.R."/>
            <person name="Hill K.K."/>
            <person name="Xie G."/>
            <person name="Arnon S.S."/>
        </authorList>
    </citation>
    <scope>NUCLEOTIDE SEQUENCE [LARGE SCALE GENOMIC DNA]</scope>
    <source>
        <strain evidence="3 5">IBCA10-7060</strain>
    </source>
</reference>
<evidence type="ECO:0000313" key="5">
    <source>
        <dbReference type="Proteomes" id="UP000663464"/>
    </source>
</evidence>
<reference evidence="2 4" key="2">
    <citation type="submission" date="2019-02" db="EMBL/GenBank/DDBJ databases">
        <title>Genome sequencing of Clostridium botulinum clinical isolates.</title>
        <authorList>
            <person name="Brunt J."/>
            <person name="Van Vliet A.H.M."/>
            <person name="Stringer S.C."/>
            <person name="Grant K.A."/>
            <person name="Carter A.C."/>
            <person name="Peck M.W."/>
        </authorList>
    </citation>
    <scope>NUCLEOTIDE SEQUENCE [LARGE SCALE GENOMIC DNA]</scope>
    <source>
        <strain evidence="2 4">H142660711</strain>
    </source>
</reference>
<dbReference type="Proteomes" id="UP000473887">
    <property type="component" value="Unassembled WGS sequence"/>
</dbReference>
<organism evidence="2 4">
    <name type="scientific">Clostridium botulinum</name>
    <dbReference type="NCBI Taxonomy" id="1491"/>
    <lineage>
        <taxon>Bacteria</taxon>
        <taxon>Bacillati</taxon>
        <taxon>Bacillota</taxon>
        <taxon>Clostridia</taxon>
        <taxon>Eubacteriales</taxon>
        <taxon>Clostridiaceae</taxon>
        <taxon>Clostridium</taxon>
    </lineage>
</organism>
<keyword evidence="1" id="KW-0175">Coiled coil</keyword>
<proteinExistence type="predicted"/>
<accession>A0A0A2HES1</accession>
<gene>
    <name evidence="2" type="ORF">EXM69_03315</name>
    <name evidence="3" type="ORF">JQS73_16405</name>
</gene>
<dbReference type="EMBL" id="SGKC01000004">
    <property type="protein sequence ID" value="NEZ90996.1"/>
    <property type="molecule type" value="Genomic_DNA"/>
</dbReference>
<reference evidence="3" key="3">
    <citation type="submission" date="2021-02" db="EMBL/GenBank/DDBJ databases">
        <authorList>
            <person name="Dover N."/>
            <person name="Barash J.R."/>
            <person name="Bell J.M."/>
            <person name="Sylvester M.D."/>
            <person name="Arnon S."/>
        </authorList>
    </citation>
    <scope>NUCLEOTIDE SEQUENCE</scope>
    <source>
        <strain evidence="3">IBCA10-7060</strain>
    </source>
</reference>
<sequence length="173" mass="20678">MLDKKLYIKTEERLYRYFRSKKELSKLKNRVKHLSNRIEIIMDKIKNNNVTLEEESRSRTYDEIVQTSSNGTSYAERELIRQIERLEIELGEKIKKKGKVEYKIREIEEEISVMEDNLSSLNEENKKFIELKYGENKSVDWIAVEMFGRARSTAYRKKNELVEHVAQLNNLIV</sequence>
<evidence type="ECO:0000313" key="4">
    <source>
        <dbReference type="Proteomes" id="UP000473887"/>
    </source>
</evidence>
<evidence type="ECO:0000256" key="1">
    <source>
        <dbReference type="SAM" id="Coils"/>
    </source>
</evidence>
<dbReference type="Proteomes" id="UP000663464">
    <property type="component" value="Chromosome"/>
</dbReference>
<evidence type="ECO:0000313" key="3">
    <source>
        <dbReference type="EMBL" id="QRI52987.1"/>
    </source>
</evidence>